<proteinExistence type="predicted"/>
<dbReference type="AlphaFoldDB" id="A0A9X0LF14"/>
<reference evidence="1 2" key="1">
    <citation type="submission" date="2015-10" db="EMBL/GenBank/DDBJ databases">
        <authorList>
            <person name="Ju K.-S."/>
            <person name="Doroghazi J.R."/>
            <person name="Metcalf W.W."/>
        </authorList>
    </citation>
    <scope>NUCLEOTIDE SEQUENCE [LARGE SCALE GENOMIC DNA]</scope>
    <source>
        <strain evidence="1 2">NRRL B-24793</strain>
    </source>
</reference>
<gene>
    <name evidence="1" type="ORF">ADL17_02890</name>
</gene>
<accession>A0A9X0LF14</accession>
<evidence type="ECO:0000313" key="2">
    <source>
        <dbReference type="Proteomes" id="UP000053246"/>
    </source>
</evidence>
<sequence length="79" mass="8159">MAVTVAVFAGQQGGGVEQAGLLGLLVVVIGRLVTADPVLVTEIRTPAAPTLDLTHQGRPCAHAVPVDVAVPRPRRSRKS</sequence>
<dbReference type="EMBL" id="LMWI01000001">
    <property type="protein sequence ID" value="KUJ48049.1"/>
    <property type="molecule type" value="Genomic_DNA"/>
</dbReference>
<keyword evidence="2" id="KW-1185">Reference proteome</keyword>
<comment type="caution">
    <text evidence="1">The sequence shown here is derived from an EMBL/GenBank/DDBJ whole genome shotgun (WGS) entry which is preliminary data.</text>
</comment>
<protein>
    <submittedName>
        <fullName evidence="1">Uncharacterized protein</fullName>
    </submittedName>
</protein>
<organism evidence="1 2">
    <name type="scientific">Micromonospora maris</name>
    <dbReference type="NCBI Taxonomy" id="1003110"/>
    <lineage>
        <taxon>Bacteria</taxon>
        <taxon>Bacillati</taxon>
        <taxon>Actinomycetota</taxon>
        <taxon>Actinomycetes</taxon>
        <taxon>Micromonosporales</taxon>
        <taxon>Micromonosporaceae</taxon>
        <taxon>Micromonospora</taxon>
    </lineage>
</organism>
<name>A0A9X0LF14_9ACTN</name>
<evidence type="ECO:0000313" key="1">
    <source>
        <dbReference type="EMBL" id="KUJ48049.1"/>
    </source>
</evidence>
<dbReference type="Proteomes" id="UP000053246">
    <property type="component" value="Unassembled WGS sequence"/>
</dbReference>